<dbReference type="NCBIfam" id="TIGR00229">
    <property type="entry name" value="sensory_box"/>
    <property type="match status" value="1"/>
</dbReference>
<dbReference type="InterPro" id="IPR000014">
    <property type="entry name" value="PAS"/>
</dbReference>
<feature type="compositionally biased region" description="Low complexity" evidence="5">
    <location>
        <begin position="230"/>
        <end position="248"/>
    </location>
</feature>
<dbReference type="Gene3D" id="3.30.450.20">
    <property type="entry name" value="PAS domain"/>
    <property type="match status" value="1"/>
</dbReference>
<sequence length="414" mass="45542">MALSRPQAYEGMSLPVSQMRSGPNDGHPVYAMDQQHLAGSYGGHYGMQGAQHGDYQGVSAESGWTERVLDEMKDMLVLLTPQGRINYATPSCKNLTGRGAKQLEGSLLAQYIHEDDQAILQKDLDESVAANQSFRTHLRFQKTNGTYCLMEAYGHPHLASPNERQSGQNTVGFFLICRPYPNKISQLLDSFLEHKIENARLIQQIAKLNQEEDEESTAARAPYSRVDEPSSLQVGSGSSQSAPSGAGSSDHESHSPDTLGANSDESDTNQSAEYYPEPPAESYTHIDGIEVMTGLYYGDGERSQGLSTGGNRGRLVHCDIDITTAADQERNAQEGDRRKRLKSQHVCGDCGTADSPEWRKGPNGPKTLCNACGCKFPVIPAPILWVFHTCRFLALTISFLVRWSKKEKKRQESA</sequence>
<keyword evidence="3" id="KW-0862">Zinc</keyword>
<dbReference type="PROSITE" id="PS00344">
    <property type="entry name" value="GATA_ZN_FINGER_1"/>
    <property type="match status" value="1"/>
</dbReference>
<dbReference type="InterPro" id="IPR013088">
    <property type="entry name" value="Znf_NHR/GATA"/>
</dbReference>
<keyword evidence="9" id="KW-1185">Reference proteome</keyword>
<dbReference type="PROSITE" id="PS50112">
    <property type="entry name" value="PAS"/>
    <property type="match status" value="1"/>
</dbReference>
<dbReference type="PANTHER" id="PTHR45658:SF18">
    <property type="entry name" value="PROTEIN GAT2"/>
    <property type="match status" value="1"/>
</dbReference>
<dbReference type="GO" id="GO:0043565">
    <property type="term" value="F:sequence-specific DNA binding"/>
    <property type="evidence" value="ECO:0007669"/>
    <property type="project" value="InterPro"/>
</dbReference>
<dbReference type="SUPFAM" id="SSF55785">
    <property type="entry name" value="PYP-like sensor domain (PAS domain)"/>
    <property type="match status" value="1"/>
</dbReference>
<protein>
    <recommendedName>
        <fullName evidence="10">GATA-type domain-containing protein</fullName>
    </recommendedName>
</protein>
<evidence type="ECO:0000256" key="2">
    <source>
        <dbReference type="ARBA" id="ARBA00022771"/>
    </source>
</evidence>
<dbReference type="PROSITE" id="PS50114">
    <property type="entry name" value="GATA_ZN_FINGER_2"/>
    <property type="match status" value="1"/>
</dbReference>
<organism evidence="8 9">
    <name type="scientific">Penicillium salamii</name>
    <dbReference type="NCBI Taxonomy" id="1612424"/>
    <lineage>
        <taxon>Eukaryota</taxon>
        <taxon>Fungi</taxon>
        <taxon>Dikarya</taxon>
        <taxon>Ascomycota</taxon>
        <taxon>Pezizomycotina</taxon>
        <taxon>Eurotiomycetes</taxon>
        <taxon>Eurotiomycetidae</taxon>
        <taxon>Eurotiales</taxon>
        <taxon>Aspergillaceae</taxon>
        <taxon>Penicillium</taxon>
    </lineage>
</organism>
<reference evidence="8" key="1">
    <citation type="submission" date="2021-07" db="EMBL/GenBank/DDBJ databases">
        <authorList>
            <person name="Branca A.L. A."/>
        </authorList>
    </citation>
    <scope>NUCLEOTIDE SEQUENCE</scope>
</reference>
<comment type="caution">
    <text evidence="8">The sequence shown here is derived from an EMBL/GenBank/DDBJ whole genome shotgun (WGS) entry which is preliminary data.</text>
</comment>
<feature type="region of interest" description="Disordered" evidence="5">
    <location>
        <begin position="210"/>
        <end position="286"/>
    </location>
</feature>
<evidence type="ECO:0000256" key="4">
    <source>
        <dbReference type="PROSITE-ProRule" id="PRU00094"/>
    </source>
</evidence>
<dbReference type="CDD" id="cd00202">
    <property type="entry name" value="ZnF_GATA"/>
    <property type="match status" value="1"/>
</dbReference>
<evidence type="ECO:0008006" key="10">
    <source>
        <dbReference type="Google" id="ProtNLM"/>
    </source>
</evidence>
<evidence type="ECO:0000259" key="7">
    <source>
        <dbReference type="PROSITE" id="PS50114"/>
    </source>
</evidence>
<name>A0A9W4IZD8_9EURO</name>
<evidence type="ECO:0000256" key="5">
    <source>
        <dbReference type="SAM" id="MobiDB-lite"/>
    </source>
</evidence>
<feature type="domain" description="PAS" evidence="6">
    <location>
        <begin position="61"/>
        <end position="131"/>
    </location>
</feature>
<dbReference type="InterPro" id="IPR051140">
    <property type="entry name" value="GATA_TF"/>
</dbReference>
<accession>A0A9W4IZD8</accession>
<dbReference type="OrthoDB" id="2162994at2759"/>
<dbReference type="Proteomes" id="UP001152649">
    <property type="component" value="Unassembled WGS sequence"/>
</dbReference>
<dbReference type="AlphaFoldDB" id="A0A9W4IZD8"/>
<dbReference type="Pfam" id="PF00320">
    <property type="entry name" value="GATA"/>
    <property type="match status" value="1"/>
</dbReference>
<dbReference type="Gene3D" id="3.30.50.10">
    <property type="entry name" value="Erythroid Transcription Factor GATA-1, subunit A"/>
    <property type="match status" value="1"/>
</dbReference>
<keyword evidence="2 4" id="KW-0863">Zinc-finger</keyword>
<dbReference type="Pfam" id="PF08447">
    <property type="entry name" value="PAS_3"/>
    <property type="match status" value="1"/>
</dbReference>
<dbReference type="SUPFAM" id="SSF57716">
    <property type="entry name" value="Glucocorticoid receptor-like (DNA-binding domain)"/>
    <property type="match status" value="1"/>
</dbReference>
<proteinExistence type="predicted"/>
<evidence type="ECO:0000259" key="6">
    <source>
        <dbReference type="PROSITE" id="PS50112"/>
    </source>
</evidence>
<dbReference type="PANTHER" id="PTHR45658">
    <property type="entry name" value="GATA TRANSCRIPTION FACTOR"/>
    <property type="match status" value="1"/>
</dbReference>
<dbReference type="InterPro" id="IPR035965">
    <property type="entry name" value="PAS-like_dom_sf"/>
</dbReference>
<dbReference type="InterPro" id="IPR000679">
    <property type="entry name" value="Znf_GATA"/>
</dbReference>
<keyword evidence="1" id="KW-0479">Metal-binding</keyword>
<feature type="domain" description="GATA-type" evidence="7">
    <location>
        <begin position="347"/>
        <end position="373"/>
    </location>
</feature>
<evidence type="ECO:0000313" key="8">
    <source>
        <dbReference type="EMBL" id="CAG8361588.1"/>
    </source>
</evidence>
<dbReference type="InterPro" id="IPR013655">
    <property type="entry name" value="PAS_fold_3"/>
</dbReference>
<gene>
    <name evidence="8" type="ORF">PSALAMII_LOCUS3829</name>
</gene>
<dbReference type="CDD" id="cd00130">
    <property type="entry name" value="PAS"/>
    <property type="match status" value="1"/>
</dbReference>
<dbReference type="EMBL" id="CAJVPG010000144">
    <property type="protein sequence ID" value="CAG8361588.1"/>
    <property type="molecule type" value="Genomic_DNA"/>
</dbReference>
<evidence type="ECO:0000256" key="1">
    <source>
        <dbReference type="ARBA" id="ARBA00022723"/>
    </source>
</evidence>
<dbReference type="SMART" id="SM00401">
    <property type="entry name" value="ZnF_GATA"/>
    <property type="match status" value="1"/>
</dbReference>
<dbReference type="SMART" id="SM00091">
    <property type="entry name" value="PAS"/>
    <property type="match status" value="1"/>
</dbReference>
<evidence type="ECO:0000313" key="9">
    <source>
        <dbReference type="Proteomes" id="UP001152649"/>
    </source>
</evidence>
<dbReference type="GO" id="GO:0008270">
    <property type="term" value="F:zinc ion binding"/>
    <property type="evidence" value="ECO:0007669"/>
    <property type="project" value="UniProtKB-KW"/>
</dbReference>
<feature type="compositionally biased region" description="Polar residues" evidence="5">
    <location>
        <begin position="260"/>
        <end position="272"/>
    </location>
</feature>
<dbReference type="GO" id="GO:0006355">
    <property type="term" value="P:regulation of DNA-templated transcription"/>
    <property type="evidence" value="ECO:0007669"/>
    <property type="project" value="InterPro"/>
</dbReference>
<evidence type="ECO:0000256" key="3">
    <source>
        <dbReference type="ARBA" id="ARBA00022833"/>
    </source>
</evidence>